<feature type="domain" description="GST C-terminal" evidence="6">
    <location>
        <begin position="111"/>
        <end position="263"/>
    </location>
</feature>
<dbReference type="AlphaFoldDB" id="A0A6A5T5S8"/>
<name>A0A6A5T5S8_9PLEO</name>
<keyword evidence="8" id="KW-1185">Reference proteome</keyword>
<dbReference type="Gene3D" id="3.40.30.10">
    <property type="entry name" value="Glutaredoxin"/>
    <property type="match status" value="1"/>
</dbReference>
<dbReference type="InterPro" id="IPR036282">
    <property type="entry name" value="Glutathione-S-Trfase_C_sf"/>
</dbReference>
<evidence type="ECO:0000256" key="1">
    <source>
        <dbReference type="ARBA" id="ARBA00007409"/>
    </source>
</evidence>
<dbReference type="PROSITE" id="PS50405">
    <property type="entry name" value="GST_CTER"/>
    <property type="match status" value="1"/>
</dbReference>
<evidence type="ECO:0000256" key="3">
    <source>
        <dbReference type="ARBA" id="ARBA00022679"/>
    </source>
</evidence>
<accession>A0A6A5T5S8</accession>
<dbReference type="PANTHER" id="PTHR44051:SF9">
    <property type="entry name" value="GLUTATHIONE S-TRANSFERASE 1"/>
    <property type="match status" value="1"/>
</dbReference>
<dbReference type="InterPro" id="IPR004046">
    <property type="entry name" value="GST_C"/>
</dbReference>
<dbReference type="SUPFAM" id="SSF47616">
    <property type="entry name" value="GST C-terminal domain-like"/>
    <property type="match status" value="1"/>
</dbReference>
<dbReference type="InterPro" id="IPR010987">
    <property type="entry name" value="Glutathione-S-Trfase_C-like"/>
</dbReference>
<organism evidence="7 8">
    <name type="scientific">Clathrospora elynae</name>
    <dbReference type="NCBI Taxonomy" id="706981"/>
    <lineage>
        <taxon>Eukaryota</taxon>
        <taxon>Fungi</taxon>
        <taxon>Dikarya</taxon>
        <taxon>Ascomycota</taxon>
        <taxon>Pezizomycotina</taxon>
        <taxon>Dothideomycetes</taxon>
        <taxon>Pleosporomycetidae</taxon>
        <taxon>Pleosporales</taxon>
        <taxon>Diademaceae</taxon>
        <taxon>Clathrospora</taxon>
    </lineage>
</organism>
<dbReference type="SFLD" id="SFLDG00358">
    <property type="entry name" value="Main_(cytGST)"/>
    <property type="match status" value="1"/>
</dbReference>
<evidence type="ECO:0000313" key="8">
    <source>
        <dbReference type="Proteomes" id="UP000800038"/>
    </source>
</evidence>
<dbReference type="OrthoDB" id="2098326at2759"/>
<dbReference type="GO" id="GO:0004602">
    <property type="term" value="F:glutathione peroxidase activity"/>
    <property type="evidence" value="ECO:0007669"/>
    <property type="project" value="UniProtKB-ARBA"/>
</dbReference>
<dbReference type="Pfam" id="PF14497">
    <property type="entry name" value="GST_C_3"/>
    <property type="match status" value="1"/>
</dbReference>
<dbReference type="InterPro" id="IPR036249">
    <property type="entry name" value="Thioredoxin-like_sf"/>
</dbReference>
<evidence type="ECO:0000313" key="7">
    <source>
        <dbReference type="EMBL" id="KAF1947518.1"/>
    </source>
</evidence>
<dbReference type="SFLD" id="SFLDS00019">
    <property type="entry name" value="Glutathione_Transferase_(cytos"/>
    <property type="match status" value="1"/>
</dbReference>
<feature type="domain" description="GST N-terminal" evidence="5">
    <location>
        <begin position="6"/>
        <end position="93"/>
    </location>
</feature>
<dbReference type="CDD" id="cd03046">
    <property type="entry name" value="GST_N_GTT1_like"/>
    <property type="match status" value="1"/>
</dbReference>
<comment type="catalytic activity">
    <reaction evidence="4">
        <text>RX + glutathione = an S-substituted glutathione + a halide anion + H(+)</text>
        <dbReference type="Rhea" id="RHEA:16437"/>
        <dbReference type="ChEBI" id="CHEBI:15378"/>
        <dbReference type="ChEBI" id="CHEBI:16042"/>
        <dbReference type="ChEBI" id="CHEBI:17792"/>
        <dbReference type="ChEBI" id="CHEBI:57925"/>
        <dbReference type="ChEBI" id="CHEBI:90779"/>
        <dbReference type="EC" id="2.5.1.18"/>
    </reaction>
</comment>
<reference evidence="7" key="1">
    <citation type="journal article" date="2020" name="Stud. Mycol.">
        <title>101 Dothideomycetes genomes: a test case for predicting lifestyles and emergence of pathogens.</title>
        <authorList>
            <person name="Haridas S."/>
            <person name="Albert R."/>
            <person name="Binder M."/>
            <person name="Bloem J."/>
            <person name="Labutti K."/>
            <person name="Salamov A."/>
            <person name="Andreopoulos B."/>
            <person name="Baker S."/>
            <person name="Barry K."/>
            <person name="Bills G."/>
            <person name="Bluhm B."/>
            <person name="Cannon C."/>
            <person name="Castanera R."/>
            <person name="Culley D."/>
            <person name="Daum C."/>
            <person name="Ezra D."/>
            <person name="Gonzalez J."/>
            <person name="Henrissat B."/>
            <person name="Kuo A."/>
            <person name="Liang C."/>
            <person name="Lipzen A."/>
            <person name="Lutzoni F."/>
            <person name="Magnuson J."/>
            <person name="Mondo S."/>
            <person name="Nolan M."/>
            <person name="Ohm R."/>
            <person name="Pangilinan J."/>
            <person name="Park H.-J."/>
            <person name="Ramirez L."/>
            <person name="Alfaro M."/>
            <person name="Sun H."/>
            <person name="Tritt A."/>
            <person name="Yoshinaga Y."/>
            <person name="Zwiers L.-H."/>
            <person name="Turgeon B."/>
            <person name="Goodwin S."/>
            <person name="Spatafora J."/>
            <person name="Crous P."/>
            <person name="Grigoriev I."/>
        </authorList>
    </citation>
    <scope>NUCLEOTIDE SEQUENCE</scope>
    <source>
        <strain evidence="7">CBS 161.51</strain>
    </source>
</reference>
<proteinExistence type="inferred from homology"/>
<dbReference type="GO" id="GO:0005737">
    <property type="term" value="C:cytoplasm"/>
    <property type="evidence" value="ECO:0007669"/>
    <property type="project" value="UniProtKB-ARBA"/>
</dbReference>
<dbReference type="SUPFAM" id="SSF52833">
    <property type="entry name" value="Thioredoxin-like"/>
    <property type="match status" value="1"/>
</dbReference>
<dbReference type="FunFam" id="3.40.30.10:FF:000156">
    <property type="entry name" value="Glutathione S-transferase 1"/>
    <property type="match status" value="1"/>
</dbReference>
<keyword evidence="3 7" id="KW-0808">Transferase</keyword>
<evidence type="ECO:0000259" key="6">
    <source>
        <dbReference type="PROSITE" id="PS50405"/>
    </source>
</evidence>
<dbReference type="InterPro" id="IPR004045">
    <property type="entry name" value="Glutathione_S-Trfase_N"/>
</dbReference>
<evidence type="ECO:0000256" key="4">
    <source>
        <dbReference type="ARBA" id="ARBA00047960"/>
    </source>
</evidence>
<dbReference type="Proteomes" id="UP000800038">
    <property type="component" value="Unassembled WGS sequence"/>
</dbReference>
<dbReference type="GO" id="GO:0004364">
    <property type="term" value="F:glutathione transferase activity"/>
    <property type="evidence" value="ECO:0007669"/>
    <property type="project" value="UniProtKB-EC"/>
</dbReference>
<protein>
    <recommendedName>
        <fullName evidence="2">glutathione transferase</fullName>
        <ecNumber evidence="2">2.5.1.18</ecNumber>
    </recommendedName>
</protein>
<comment type="similarity">
    <text evidence="1">Belongs to the GST superfamily.</text>
</comment>
<dbReference type="PROSITE" id="PS50404">
    <property type="entry name" value="GST_NTER"/>
    <property type="match status" value="1"/>
</dbReference>
<dbReference type="CDD" id="cd03189">
    <property type="entry name" value="GST_C_GTT1_like"/>
    <property type="match status" value="1"/>
</dbReference>
<sequence>MSNQQGAKITVHWLNKSRGQRIVWLLEELKLEYNIEVYKRDENKRAGPELKKVHPLGKSPTISIKPAGSDKEIVVTESETIVEYVCEHFGKHLIPQRYPEGKEGVLGAETEEWMRYKVCALPYFYIFLMDYTEGSLFTVLMIALITGNIKNAPVPFFIKPITNSIAGKINSSFVDPELKSHFDFLEDYLVKSSSNGEFFCGSSITGADIMIHFALEGATQRVPLSETSYPKLYEYMRRLQGRDAYKRAAERVTEASGEKFVPFSDAKL</sequence>
<evidence type="ECO:0000256" key="2">
    <source>
        <dbReference type="ARBA" id="ARBA00012452"/>
    </source>
</evidence>
<gene>
    <name evidence="7" type="ORF">EJ02DRAFT_391994</name>
</gene>
<dbReference type="EMBL" id="ML975998">
    <property type="protein sequence ID" value="KAF1947518.1"/>
    <property type="molecule type" value="Genomic_DNA"/>
</dbReference>
<dbReference type="Pfam" id="PF02798">
    <property type="entry name" value="GST_N"/>
    <property type="match status" value="1"/>
</dbReference>
<dbReference type="InterPro" id="IPR040079">
    <property type="entry name" value="Glutathione_S-Trfase"/>
</dbReference>
<dbReference type="Gene3D" id="1.20.1050.10">
    <property type="match status" value="1"/>
</dbReference>
<dbReference type="PANTHER" id="PTHR44051">
    <property type="entry name" value="GLUTATHIONE S-TRANSFERASE-RELATED"/>
    <property type="match status" value="1"/>
</dbReference>
<dbReference type="EC" id="2.5.1.18" evidence="2"/>
<evidence type="ECO:0000259" key="5">
    <source>
        <dbReference type="PROSITE" id="PS50404"/>
    </source>
</evidence>